<reference evidence="8 9" key="1">
    <citation type="submission" date="2016-10" db="EMBL/GenBank/DDBJ databases">
        <authorList>
            <person name="de Groot N.N."/>
        </authorList>
    </citation>
    <scope>NUCLEOTIDE SEQUENCE [LARGE SCALE GENOMIC DNA]</scope>
    <source>
        <strain evidence="8 9">DSM 25584</strain>
    </source>
</reference>
<organism evidence="8 9">
    <name type="scientific">Limimonas halophila</name>
    <dbReference type="NCBI Taxonomy" id="1082479"/>
    <lineage>
        <taxon>Bacteria</taxon>
        <taxon>Pseudomonadati</taxon>
        <taxon>Pseudomonadota</taxon>
        <taxon>Alphaproteobacteria</taxon>
        <taxon>Rhodospirillales</taxon>
        <taxon>Rhodovibrionaceae</taxon>
        <taxon>Limimonas</taxon>
    </lineage>
</organism>
<keyword evidence="9" id="KW-1185">Reference proteome</keyword>
<dbReference type="InterPro" id="IPR027417">
    <property type="entry name" value="P-loop_NTPase"/>
</dbReference>
<dbReference type="PROSITE" id="PS00211">
    <property type="entry name" value="ABC_TRANSPORTER_1"/>
    <property type="match status" value="1"/>
</dbReference>
<dbReference type="PROSITE" id="PS50893">
    <property type="entry name" value="ABC_TRANSPORTER_2"/>
    <property type="match status" value="1"/>
</dbReference>
<sequence length="222" mass="22987">MARHALPAGTLEADGLGCLRGDVPVFAGVRFALEPGDALVLRGPNGSGKSSLLRVLAGLLPPAAGRLFWNGEAIDPGDEAHRGRLAYLGHADALKPVLTARENLAFWAKLHGAAPDGVDAALDRLDLRELADTPVGLLSAGQRRRLAIARIVASPAAVWLLDEPGVSLDAAAVHRLAAALAAHRAAGGIVVAATHQPLDLAAARELDMRNHEPAPLPPEAIP</sequence>
<dbReference type="GO" id="GO:0005524">
    <property type="term" value="F:ATP binding"/>
    <property type="evidence" value="ECO:0007669"/>
    <property type="project" value="UniProtKB-KW"/>
</dbReference>
<evidence type="ECO:0000256" key="6">
    <source>
        <dbReference type="ARBA" id="ARBA00023136"/>
    </source>
</evidence>
<evidence type="ECO:0000256" key="4">
    <source>
        <dbReference type="ARBA" id="ARBA00022840"/>
    </source>
</evidence>
<dbReference type="PANTHER" id="PTHR43499">
    <property type="entry name" value="ABC TRANSPORTER I FAMILY MEMBER 1"/>
    <property type="match status" value="1"/>
</dbReference>
<keyword evidence="1" id="KW-0813">Transport</keyword>
<keyword evidence="5" id="KW-1278">Translocase</keyword>
<dbReference type="AlphaFoldDB" id="A0A1G7RNC0"/>
<keyword evidence="6" id="KW-0472">Membrane</keyword>
<evidence type="ECO:0000256" key="3">
    <source>
        <dbReference type="ARBA" id="ARBA00022748"/>
    </source>
</evidence>
<dbReference type="InterPro" id="IPR003593">
    <property type="entry name" value="AAA+_ATPase"/>
</dbReference>
<dbReference type="SUPFAM" id="SSF52540">
    <property type="entry name" value="P-loop containing nucleoside triphosphate hydrolases"/>
    <property type="match status" value="1"/>
</dbReference>
<keyword evidence="2" id="KW-0547">Nucleotide-binding</keyword>
<evidence type="ECO:0000313" key="8">
    <source>
        <dbReference type="EMBL" id="SDG12134.1"/>
    </source>
</evidence>
<dbReference type="RefSeq" id="WP_090019864.1">
    <property type="nucleotide sequence ID" value="NZ_FNCE01000005.1"/>
</dbReference>
<evidence type="ECO:0000256" key="1">
    <source>
        <dbReference type="ARBA" id="ARBA00022448"/>
    </source>
</evidence>
<evidence type="ECO:0000313" key="9">
    <source>
        <dbReference type="Proteomes" id="UP000199415"/>
    </source>
</evidence>
<dbReference type="STRING" id="1082479.SAMN05216241_105201"/>
<dbReference type="NCBIfam" id="NF010061">
    <property type="entry name" value="PRK13538.1"/>
    <property type="match status" value="1"/>
</dbReference>
<dbReference type="GO" id="GO:0022857">
    <property type="term" value="F:transmembrane transporter activity"/>
    <property type="evidence" value="ECO:0007669"/>
    <property type="project" value="InterPro"/>
</dbReference>
<proteinExistence type="predicted"/>
<evidence type="ECO:0000256" key="2">
    <source>
        <dbReference type="ARBA" id="ARBA00022741"/>
    </source>
</evidence>
<dbReference type="Gene3D" id="3.40.50.300">
    <property type="entry name" value="P-loop containing nucleotide triphosphate hydrolases"/>
    <property type="match status" value="1"/>
</dbReference>
<dbReference type="InterPro" id="IPR005895">
    <property type="entry name" value="ABC_transptr_haem_export_CcmA"/>
</dbReference>
<feature type="domain" description="ABC transporter" evidence="7">
    <location>
        <begin position="11"/>
        <end position="221"/>
    </location>
</feature>
<evidence type="ECO:0000256" key="5">
    <source>
        <dbReference type="ARBA" id="ARBA00022967"/>
    </source>
</evidence>
<dbReference type="OrthoDB" id="9800654at2"/>
<dbReference type="GO" id="GO:0016887">
    <property type="term" value="F:ATP hydrolysis activity"/>
    <property type="evidence" value="ECO:0007669"/>
    <property type="project" value="InterPro"/>
</dbReference>
<protein>
    <submittedName>
        <fullName evidence="8">Heme exporter protein A</fullName>
    </submittedName>
</protein>
<evidence type="ECO:0000259" key="7">
    <source>
        <dbReference type="PROSITE" id="PS50893"/>
    </source>
</evidence>
<name>A0A1G7RNC0_9PROT</name>
<dbReference type="InterPro" id="IPR003439">
    <property type="entry name" value="ABC_transporter-like_ATP-bd"/>
</dbReference>
<dbReference type="EMBL" id="FNCE01000005">
    <property type="protein sequence ID" value="SDG12134.1"/>
    <property type="molecule type" value="Genomic_DNA"/>
</dbReference>
<dbReference type="SMART" id="SM00382">
    <property type="entry name" value="AAA"/>
    <property type="match status" value="1"/>
</dbReference>
<dbReference type="GO" id="GO:0017004">
    <property type="term" value="P:cytochrome complex assembly"/>
    <property type="evidence" value="ECO:0007669"/>
    <property type="project" value="UniProtKB-KW"/>
</dbReference>
<dbReference type="NCBIfam" id="TIGR01189">
    <property type="entry name" value="ccmA"/>
    <property type="match status" value="1"/>
</dbReference>
<gene>
    <name evidence="8" type="ORF">SAMN05216241_105201</name>
</gene>
<keyword evidence="4" id="KW-0067">ATP-binding</keyword>
<accession>A0A1G7RNC0</accession>
<dbReference type="PANTHER" id="PTHR43499:SF1">
    <property type="entry name" value="ABC TRANSPORTER I FAMILY MEMBER 1"/>
    <property type="match status" value="1"/>
</dbReference>
<keyword evidence="3" id="KW-0201">Cytochrome c-type biogenesis</keyword>
<dbReference type="Proteomes" id="UP000199415">
    <property type="component" value="Unassembled WGS sequence"/>
</dbReference>
<dbReference type="Pfam" id="PF00005">
    <property type="entry name" value="ABC_tran"/>
    <property type="match status" value="1"/>
</dbReference>
<dbReference type="InterPro" id="IPR017871">
    <property type="entry name" value="ABC_transporter-like_CS"/>
</dbReference>